<organism evidence="1">
    <name type="scientific">marine sediment metagenome</name>
    <dbReference type="NCBI Taxonomy" id="412755"/>
    <lineage>
        <taxon>unclassified sequences</taxon>
        <taxon>metagenomes</taxon>
        <taxon>ecological metagenomes</taxon>
    </lineage>
</organism>
<accession>A0A0F9BTD1</accession>
<comment type="caution">
    <text evidence="1">The sequence shown here is derived from an EMBL/GenBank/DDBJ whole genome shotgun (WGS) entry which is preliminary data.</text>
</comment>
<evidence type="ECO:0000313" key="1">
    <source>
        <dbReference type="EMBL" id="KKK87636.1"/>
    </source>
</evidence>
<reference evidence="1" key="1">
    <citation type="journal article" date="2015" name="Nature">
        <title>Complex archaea that bridge the gap between prokaryotes and eukaryotes.</title>
        <authorList>
            <person name="Spang A."/>
            <person name="Saw J.H."/>
            <person name="Jorgensen S.L."/>
            <person name="Zaremba-Niedzwiedzka K."/>
            <person name="Martijn J."/>
            <person name="Lind A.E."/>
            <person name="van Eijk R."/>
            <person name="Schleper C."/>
            <person name="Guy L."/>
            <person name="Ettema T.J."/>
        </authorList>
    </citation>
    <scope>NUCLEOTIDE SEQUENCE</scope>
</reference>
<feature type="non-terminal residue" evidence="1">
    <location>
        <position position="156"/>
    </location>
</feature>
<proteinExistence type="predicted"/>
<sequence length="156" mass="17982">MKLSNAETGPRMTLVVSDAEQAVAKTVKEEFKKILRKLDKAIKTVTDLRDAIVEQRPDKDELKNKYLGRLLRYRRKVRDMFNDFLSDMKVSLEKLSKISDPDMVKLREIIIAEVGELSDGAEAILDLLDEVDREGFTKTLEQLAVQMEKRQRSIVE</sequence>
<name>A0A0F9BTD1_9ZZZZ</name>
<dbReference type="AlphaFoldDB" id="A0A0F9BTD1"/>
<gene>
    <name evidence="1" type="ORF">LCGC14_2751250</name>
</gene>
<dbReference type="EMBL" id="LAZR01050307">
    <property type="protein sequence ID" value="KKK87636.1"/>
    <property type="molecule type" value="Genomic_DNA"/>
</dbReference>
<protein>
    <submittedName>
        <fullName evidence="1">Uncharacterized protein</fullName>
    </submittedName>
</protein>